<evidence type="ECO:0000256" key="4">
    <source>
        <dbReference type="ARBA" id="ARBA00044511"/>
    </source>
</evidence>
<organism evidence="7 8">
    <name type="scientific">Agrocybe pediades</name>
    <dbReference type="NCBI Taxonomy" id="84607"/>
    <lineage>
        <taxon>Eukaryota</taxon>
        <taxon>Fungi</taxon>
        <taxon>Dikarya</taxon>
        <taxon>Basidiomycota</taxon>
        <taxon>Agaricomycotina</taxon>
        <taxon>Agaricomycetes</taxon>
        <taxon>Agaricomycetidae</taxon>
        <taxon>Agaricales</taxon>
        <taxon>Agaricineae</taxon>
        <taxon>Strophariaceae</taxon>
        <taxon>Agrocybe</taxon>
    </lineage>
</organism>
<sequence>MFSSSRSLASRPLRRFIHASPLRRAALRDAVPSQYTLQIMASANSGNFAECLQIASKMKAENISPDAATYNAMLSLAARSGSWLYSWAIFDDMLQRGIQPTPVLFSHLIHAQRDRPATNLWYALERMKHYGMKPNASVYTSIITCLVNESNIETVLRVFFMMKKEGIVPELSAAQAAIILAAECGYSQLAIEIAKYFEAVSVRRLESSAWIACLSSASRNLYVEGVSTCWPIVVNEFAHTPNEGICLAVLSTAARHGLPELAMDVLRVLKNGNIEWQEYHFAALIEAFCRNDQLKEALTTPRLMRTNGIEPADTTTSFIFECIKRDVDVLDSATTMIDEIYAADGSVDIDALKVVVRASIFLGDLQRAVGIYKSFSDYDLEPDLAVFNLLLEGCVTAQHRPLGDLLLTDMKKHKVQPNEETYKNMIRLCLTQTVYEDAFYYLEEMKAAGYVPPREIYVALSEKCISAEDSRSHMVLQEMRECGYRLEDTRAKTIARRASLQNSARP</sequence>
<evidence type="ECO:0000256" key="5">
    <source>
        <dbReference type="PROSITE-ProRule" id="PRU00708"/>
    </source>
</evidence>
<dbReference type="Gene3D" id="1.25.40.10">
    <property type="entry name" value="Tetratricopeptide repeat domain"/>
    <property type="match status" value="4"/>
</dbReference>
<comment type="function">
    <text evidence="3">Regulates mitochondrial small subunit maturation by controlling 15S rRNA 5'-end processing. Localizes to the 5' precursor of the 15S rRNA in a position that is subsequently occupied by mS47 in the mature yeast mtSSU. Uses structure and sequence-specific RNA recognition, binding to a single-stranded region of the precursor and specifically recognizing bases -6 to -1. The exchange of Ccm1 for mS47 is coupled to the irreversible removal of precursor rRNA that is accompanied by conformational changes of the mitoribosomal proteins uS5m and mS26. These conformational changes signal completion of 5'-end rRNA processing through protection of the mature 5'-end of the 15S rRNA and stabilization of mS47. The removal of the 5' precursor together with the dissociation of Ccm1 may be catalyzed by the 5'-3' exoribonuclease Pet127. Involved in the specific removal of group I introns in mitochondrial encoded transcripts.</text>
</comment>
<dbReference type="Proteomes" id="UP000521872">
    <property type="component" value="Unassembled WGS sequence"/>
</dbReference>
<name>A0A8H4R1E5_9AGAR</name>
<dbReference type="EMBL" id="JAACJL010000015">
    <property type="protein sequence ID" value="KAF4620466.1"/>
    <property type="molecule type" value="Genomic_DNA"/>
</dbReference>
<dbReference type="AlphaFoldDB" id="A0A8H4R1E5"/>
<feature type="repeat" description="PPR" evidence="5">
    <location>
        <begin position="66"/>
        <end position="100"/>
    </location>
</feature>
<dbReference type="NCBIfam" id="TIGR00756">
    <property type="entry name" value="PPR"/>
    <property type="match status" value="2"/>
</dbReference>
<evidence type="ECO:0000313" key="7">
    <source>
        <dbReference type="EMBL" id="KAF4620466.1"/>
    </source>
</evidence>
<proteinExistence type="inferred from homology"/>
<feature type="domain" description="Pentatricopeptide repeat-containing protein-mitochondrial" evidence="6">
    <location>
        <begin position="243"/>
        <end position="375"/>
    </location>
</feature>
<dbReference type="PROSITE" id="PS51375">
    <property type="entry name" value="PPR"/>
    <property type="match status" value="4"/>
</dbReference>
<accession>A0A8H4R1E5</accession>
<dbReference type="InterPro" id="IPR057027">
    <property type="entry name" value="TPR_mt"/>
</dbReference>
<reference evidence="7 8" key="1">
    <citation type="submission" date="2019-12" db="EMBL/GenBank/DDBJ databases">
        <authorList>
            <person name="Floudas D."/>
            <person name="Bentzer J."/>
            <person name="Ahren D."/>
            <person name="Johansson T."/>
            <person name="Persson P."/>
            <person name="Tunlid A."/>
        </authorList>
    </citation>
    <scope>NUCLEOTIDE SEQUENCE [LARGE SCALE GENOMIC DNA]</scope>
    <source>
        <strain evidence="7 8">CBS 102.39</strain>
    </source>
</reference>
<evidence type="ECO:0000256" key="2">
    <source>
        <dbReference type="ARBA" id="ARBA00022737"/>
    </source>
</evidence>
<gene>
    <name evidence="7" type="ORF">D9613_000620</name>
</gene>
<comment type="caution">
    <text evidence="7">The sequence shown here is derived from an EMBL/GenBank/DDBJ whole genome shotgun (WGS) entry which is preliminary data.</text>
</comment>
<dbReference type="PANTHER" id="PTHR47447">
    <property type="entry name" value="OS03G0856100 PROTEIN"/>
    <property type="match status" value="1"/>
</dbReference>
<protein>
    <recommendedName>
        <fullName evidence="6">Pentatricopeptide repeat-containing protein-mitochondrial domain-containing protein</fullName>
    </recommendedName>
</protein>
<keyword evidence="8" id="KW-1185">Reference proteome</keyword>
<comment type="subunit">
    <text evidence="4">Binds to mitochondrial small subunit 15S rRNA.</text>
</comment>
<feature type="repeat" description="PPR" evidence="5">
    <location>
        <begin position="277"/>
        <end position="311"/>
    </location>
</feature>
<keyword evidence="2" id="KW-0677">Repeat</keyword>
<evidence type="ECO:0000259" key="6">
    <source>
        <dbReference type="Pfam" id="PF23276"/>
    </source>
</evidence>
<dbReference type="InterPro" id="IPR002885">
    <property type="entry name" value="PPR_rpt"/>
</dbReference>
<comment type="similarity">
    <text evidence="1">Belongs to the CCM1 family.</text>
</comment>
<dbReference type="InterPro" id="IPR011990">
    <property type="entry name" value="TPR-like_helical_dom_sf"/>
</dbReference>
<dbReference type="Pfam" id="PF23276">
    <property type="entry name" value="TPR_24"/>
    <property type="match status" value="1"/>
</dbReference>
<evidence type="ECO:0000256" key="1">
    <source>
        <dbReference type="ARBA" id="ARBA00006192"/>
    </source>
</evidence>
<evidence type="ECO:0000256" key="3">
    <source>
        <dbReference type="ARBA" id="ARBA00044493"/>
    </source>
</evidence>
<feature type="repeat" description="PPR" evidence="5">
    <location>
        <begin position="418"/>
        <end position="452"/>
    </location>
</feature>
<evidence type="ECO:0000313" key="8">
    <source>
        <dbReference type="Proteomes" id="UP000521872"/>
    </source>
</evidence>
<feature type="repeat" description="PPR" evidence="5">
    <location>
        <begin position="135"/>
        <end position="169"/>
    </location>
</feature>
<dbReference type="PANTHER" id="PTHR47447:SF17">
    <property type="entry name" value="OS12G0638900 PROTEIN"/>
    <property type="match status" value="1"/>
</dbReference>
<dbReference type="Pfam" id="PF13812">
    <property type="entry name" value="PPR_3"/>
    <property type="match status" value="3"/>
</dbReference>